<accession>A0A2T2WYC2</accession>
<keyword evidence="2 8" id="KW-0436">Ligase</keyword>
<dbReference type="InterPro" id="IPR020556">
    <property type="entry name" value="Amidase_CS"/>
</dbReference>
<dbReference type="GO" id="GO:0006412">
    <property type="term" value="P:translation"/>
    <property type="evidence" value="ECO:0007669"/>
    <property type="project" value="UniProtKB-UniRule"/>
</dbReference>
<dbReference type="GO" id="GO:0016740">
    <property type="term" value="F:transferase activity"/>
    <property type="evidence" value="ECO:0007669"/>
    <property type="project" value="UniProtKB-KW"/>
</dbReference>
<keyword evidence="10" id="KW-0808">Transferase</keyword>
<name>A0A2T2WYC2_9FIRM</name>
<dbReference type="InterPro" id="IPR000120">
    <property type="entry name" value="Amidase"/>
</dbReference>
<protein>
    <recommendedName>
        <fullName evidence="8">Glutamyl-tRNA(Gln) amidotransferase subunit A</fullName>
        <shortName evidence="8">Glu-ADT subunit A</shortName>
        <ecNumber evidence="8">6.3.5.7</ecNumber>
    </recommendedName>
</protein>
<dbReference type="Gene3D" id="3.90.1300.10">
    <property type="entry name" value="Amidase signature (AS) domain"/>
    <property type="match status" value="1"/>
</dbReference>
<dbReference type="EMBL" id="PXYT01000028">
    <property type="protein sequence ID" value="PSR27221.1"/>
    <property type="molecule type" value="Genomic_DNA"/>
</dbReference>
<evidence type="ECO:0000313" key="11">
    <source>
        <dbReference type="Proteomes" id="UP000242699"/>
    </source>
</evidence>
<dbReference type="PANTHER" id="PTHR11895:SF151">
    <property type="entry name" value="GLUTAMYL-TRNA(GLN) AMIDOTRANSFERASE SUBUNIT A"/>
    <property type="match status" value="1"/>
</dbReference>
<dbReference type="InterPro" id="IPR036928">
    <property type="entry name" value="AS_sf"/>
</dbReference>
<dbReference type="PANTHER" id="PTHR11895">
    <property type="entry name" value="TRANSAMIDASE"/>
    <property type="match status" value="1"/>
</dbReference>
<feature type="active site" description="Charge relay system" evidence="8">
    <location>
        <position position="154"/>
    </location>
</feature>
<dbReference type="EC" id="6.3.5.7" evidence="8"/>
<proteinExistence type="inferred from homology"/>
<gene>
    <name evidence="8" type="primary">gatA</name>
    <name evidence="10" type="ORF">C7B43_12250</name>
</gene>
<dbReference type="AlphaFoldDB" id="A0A2T2WYC2"/>
<evidence type="ECO:0000256" key="6">
    <source>
        <dbReference type="ARBA" id="ARBA00025295"/>
    </source>
</evidence>
<comment type="similarity">
    <text evidence="1 8">Belongs to the amidase family. GatA subfamily.</text>
</comment>
<dbReference type="GO" id="GO:0050567">
    <property type="term" value="F:glutaminyl-tRNA synthase (glutamine-hydrolyzing) activity"/>
    <property type="evidence" value="ECO:0007669"/>
    <property type="project" value="UniProtKB-UniRule"/>
</dbReference>
<dbReference type="PROSITE" id="PS00571">
    <property type="entry name" value="AMIDASES"/>
    <property type="match status" value="1"/>
</dbReference>
<comment type="catalytic activity">
    <reaction evidence="7 8">
        <text>L-glutamyl-tRNA(Gln) + L-glutamine + ATP + H2O = L-glutaminyl-tRNA(Gln) + L-glutamate + ADP + phosphate + H(+)</text>
        <dbReference type="Rhea" id="RHEA:17521"/>
        <dbReference type="Rhea" id="RHEA-COMP:9681"/>
        <dbReference type="Rhea" id="RHEA-COMP:9684"/>
        <dbReference type="ChEBI" id="CHEBI:15377"/>
        <dbReference type="ChEBI" id="CHEBI:15378"/>
        <dbReference type="ChEBI" id="CHEBI:29985"/>
        <dbReference type="ChEBI" id="CHEBI:30616"/>
        <dbReference type="ChEBI" id="CHEBI:43474"/>
        <dbReference type="ChEBI" id="CHEBI:58359"/>
        <dbReference type="ChEBI" id="CHEBI:78520"/>
        <dbReference type="ChEBI" id="CHEBI:78521"/>
        <dbReference type="ChEBI" id="CHEBI:456216"/>
        <dbReference type="EC" id="6.3.5.7"/>
    </reaction>
</comment>
<reference evidence="10 11" key="1">
    <citation type="journal article" date="2014" name="BMC Genomics">
        <title>Comparison of environmental and isolate Sulfobacillus genomes reveals diverse carbon, sulfur, nitrogen, and hydrogen metabolisms.</title>
        <authorList>
            <person name="Justice N.B."/>
            <person name="Norman A."/>
            <person name="Brown C.T."/>
            <person name="Singh A."/>
            <person name="Thomas B.C."/>
            <person name="Banfield J.F."/>
        </authorList>
    </citation>
    <scope>NUCLEOTIDE SEQUENCE [LARGE SCALE GENOMIC DNA]</scope>
    <source>
        <strain evidence="10">AMDSBA1</strain>
    </source>
</reference>
<keyword evidence="4 8" id="KW-0067">ATP-binding</keyword>
<evidence type="ECO:0000256" key="3">
    <source>
        <dbReference type="ARBA" id="ARBA00022741"/>
    </source>
</evidence>
<dbReference type="Proteomes" id="UP000242699">
    <property type="component" value="Unassembled WGS sequence"/>
</dbReference>
<feature type="active site" description="Acyl-ester intermediate" evidence="8">
    <location>
        <position position="178"/>
    </location>
</feature>
<comment type="function">
    <text evidence="6 8">Allows the formation of correctly charged Gln-tRNA(Gln) through the transamidation of misacylated Glu-tRNA(Gln) in organisms which lack glutaminyl-tRNA synthetase. The reaction takes place in the presence of glutamine and ATP through an activated gamma-phospho-Glu-tRNA(Gln).</text>
</comment>
<evidence type="ECO:0000259" key="9">
    <source>
        <dbReference type="Pfam" id="PF01425"/>
    </source>
</evidence>
<evidence type="ECO:0000256" key="4">
    <source>
        <dbReference type="ARBA" id="ARBA00022840"/>
    </source>
</evidence>
<keyword evidence="3 8" id="KW-0547">Nucleotide-binding</keyword>
<comment type="subunit">
    <text evidence="8">Heterotrimer of A, B and C subunits.</text>
</comment>
<evidence type="ECO:0000256" key="5">
    <source>
        <dbReference type="ARBA" id="ARBA00022917"/>
    </source>
</evidence>
<keyword evidence="5 8" id="KW-0648">Protein biosynthesis</keyword>
<evidence type="ECO:0000256" key="1">
    <source>
        <dbReference type="ARBA" id="ARBA00008069"/>
    </source>
</evidence>
<dbReference type="HAMAP" id="MF_00120">
    <property type="entry name" value="GatA"/>
    <property type="match status" value="1"/>
</dbReference>
<organism evidence="10 11">
    <name type="scientific">Sulfobacillus benefaciens</name>
    <dbReference type="NCBI Taxonomy" id="453960"/>
    <lineage>
        <taxon>Bacteria</taxon>
        <taxon>Bacillati</taxon>
        <taxon>Bacillota</taxon>
        <taxon>Clostridia</taxon>
        <taxon>Eubacteriales</taxon>
        <taxon>Clostridiales Family XVII. Incertae Sedis</taxon>
        <taxon>Sulfobacillus</taxon>
    </lineage>
</organism>
<evidence type="ECO:0000313" key="10">
    <source>
        <dbReference type="EMBL" id="PSR27221.1"/>
    </source>
</evidence>
<dbReference type="InterPro" id="IPR023631">
    <property type="entry name" value="Amidase_dom"/>
</dbReference>
<dbReference type="NCBIfam" id="TIGR00132">
    <property type="entry name" value="gatA"/>
    <property type="match status" value="1"/>
</dbReference>
<feature type="domain" description="Amidase" evidence="9">
    <location>
        <begin position="24"/>
        <end position="464"/>
    </location>
</feature>
<feature type="active site" description="Charge relay system" evidence="8">
    <location>
        <position position="79"/>
    </location>
</feature>
<dbReference type="SUPFAM" id="SSF75304">
    <property type="entry name" value="Amidase signature (AS) enzymes"/>
    <property type="match status" value="1"/>
</dbReference>
<evidence type="ECO:0000256" key="2">
    <source>
        <dbReference type="ARBA" id="ARBA00022598"/>
    </source>
</evidence>
<comment type="caution">
    <text evidence="10">The sequence shown here is derived from an EMBL/GenBank/DDBJ whole genome shotgun (WGS) entry which is preliminary data.</text>
</comment>
<dbReference type="GO" id="GO:0005524">
    <property type="term" value="F:ATP binding"/>
    <property type="evidence" value="ECO:0007669"/>
    <property type="project" value="UniProtKB-KW"/>
</dbReference>
<evidence type="ECO:0000256" key="7">
    <source>
        <dbReference type="ARBA" id="ARBA00047407"/>
    </source>
</evidence>
<sequence>MAIHEFGVRELADRIRAKELSAGEAVAAIFDRIDKTEPIIQAFLHLDPEYARRRAKVIDQLSAEELQHLPLAGVPIAVKDNMTTISMPTTAGSKILKGFMSPYNATVVDRLEAAGAIIVGKTNLDEFAMGSSTEHSAYHITRNPWDTNRVPGGSSGGSAAAVAARMVPAALGSDTGGSIRQPASYCGVTGLKPTYGRVSRYGLIAFASSLDQIGPLTRNVEDARLLYEVIAGHDPLDATSLPQTVESGRPSLPDWRDVRIGVPKEYDGEGIAPRVQARYHEVLALLQEQGAQLVELSLPHTRYAIATYYLVAPAEASSNLSRFDGVRYGFRAESNELLPMYERTRAEGFGSEVTRRILLGTHALSAGYYDAYYLKAQKVRTLIRRDFELAFGQVDVILAPTTPDIAFQFGEKSQDPLQMYLSDVYTVTANLAGIPGISTPAGLIGGVPVGIQWLGAALQETRLLEIAQAFEHLWPAQPWPSVGGDL</sequence>
<evidence type="ECO:0000256" key="8">
    <source>
        <dbReference type="HAMAP-Rule" id="MF_00120"/>
    </source>
</evidence>
<dbReference type="InterPro" id="IPR004412">
    <property type="entry name" value="GatA"/>
</dbReference>
<dbReference type="Pfam" id="PF01425">
    <property type="entry name" value="Amidase"/>
    <property type="match status" value="1"/>
</dbReference>
<dbReference type="GO" id="GO:0030956">
    <property type="term" value="C:glutamyl-tRNA(Gln) amidotransferase complex"/>
    <property type="evidence" value="ECO:0007669"/>
    <property type="project" value="InterPro"/>
</dbReference>